<evidence type="ECO:0000256" key="13">
    <source>
        <dbReference type="PROSITE-ProRule" id="PRU00134"/>
    </source>
</evidence>
<feature type="domain" description="Fe2OG dioxygenase" evidence="15">
    <location>
        <begin position="360"/>
        <end position="458"/>
    </location>
</feature>
<dbReference type="Gene3D" id="2.60.120.620">
    <property type="entry name" value="q2cbj1_9rhob like domain"/>
    <property type="match status" value="1"/>
</dbReference>
<evidence type="ECO:0000256" key="4">
    <source>
        <dbReference type="ARBA" id="ARBA00022771"/>
    </source>
</evidence>
<keyword evidence="10" id="KW-0539">Nucleus</keyword>
<dbReference type="PROSITE" id="PS01360">
    <property type="entry name" value="ZF_MYND_1"/>
    <property type="match status" value="1"/>
</dbReference>
<keyword evidence="4 13" id="KW-0863">Zinc-finger</keyword>
<keyword evidence="8" id="KW-0560">Oxidoreductase</keyword>
<proteinExistence type="predicted"/>
<dbReference type="InterPro" id="IPR044862">
    <property type="entry name" value="Pro_4_hyd_alph_FE2OG_OXY"/>
</dbReference>
<evidence type="ECO:0000256" key="6">
    <source>
        <dbReference type="ARBA" id="ARBA00022896"/>
    </source>
</evidence>
<dbReference type="InterPro" id="IPR005123">
    <property type="entry name" value="Oxoglu/Fe-dep_dioxygenase_dom"/>
</dbReference>
<dbReference type="EMBL" id="JBJQND010000006">
    <property type="protein sequence ID" value="KAL3874575.1"/>
    <property type="molecule type" value="Genomic_DNA"/>
</dbReference>
<dbReference type="PROSITE" id="PS51471">
    <property type="entry name" value="FE2OG_OXY"/>
    <property type="match status" value="1"/>
</dbReference>
<feature type="domain" description="MYND-type" evidence="14">
    <location>
        <begin position="3"/>
        <end position="40"/>
    </location>
</feature>
<comment type="caution">
    <text evidence="16">The sequence shown here is derived from an EMBL/GenBank/DDBJ whole genome shotgun (WGS) entry which is preliminary data.</text>
</comment>
<evidence type="ECO:0000256" key="11">
    <source>
        <dbReference type="ARBA" id="ARBA00039004"/>
    </source>
</evidence>
<sequence>MECELCGAFENLLLCGGCRSTWYCCKEHQKTHWKNHKVKCQPTRVEQHNNDFHEGQAQKFNLTKSKKGVSCDDSSASTLSQTADDIVTQKIGYMDITPKKYGGEMKHEDVDVIPDVIRDDGAHCGESFKTSPREITHADHGDAIDKTVETLFQSGTSRTSALNIRQSEGLATYTKSSDEGDSSNSENILAESVNTVNIIAQEGSSERYILQSEETKLYTPNYMDSALKRRTMAPNNGMKADSEIDTRQTYLQILESRNKELGEYVVRCLNSYGVCVVDNFLGESKGTDILNEVQALHKKGKLTRGQLVNMTTSNTSIRGDIITWVDGSEDGCSNINFLVSCMDAIIIQCQNRLDKYNINGRTKAMVACYPGQTTGFLRHVDNPNGDGRCVTCIYYSNKDWNVMTDGGLLRIFPEGQNRVANVEPKFDRLLFFWSDRRNPHEVQPAFRTRYAITVWYYDADERKRAVKRFKDSHDKRGVQPLLTTKSDFRTS</sequence>
<dbReference type="SMART" id="SM00702">
    <property type="entry name" value="P4Hc"/>
    <property type="match status" value="1"/>
</dbReference>
<comment type="catalytic activity">
    <reaction evidence="12">
        <text>L-prolyl-[hypoxia-inducible factor alpha subunit] + 2-oxoglutarate + O2 = trans-4-hydroxy-L-prolyl-[hypoxia-inducible factor alpha subunit] + succinate + CO2</text>
        <dbReference type="Rhea" id="RHEA:48400"/>
        <dbReference type="Rhea" id="RHEA-COMP:12093"/>
        <dbReference type="Rhea" id="RHEA-COMP:12094"/>
        <dbReference type="ChEBI" id="CHEBI:15379"/>
        <dbReference type="ChEBI" id="CHEBI:16526"/>
        <dbReference type="ChEBI" id="CHEBI:16810"/>
        <dbReference type="ChEBI" id="CHEBI:30031"/>
        <dbReference type="ChEBI" id="CHEBI:50342"/>
        <dbReference type="ChEBI" id="CHEBI:61965"/>
        <dbReference type="EC" id="1.14.11.29"/>
    </reaction>
</comment>
<dbReference type="PANTHER" id="PTHR12907:SF26">
    <property type="entry name" value="HIF PROLYL HYDROXYLASE, ISOFORM C"/>
    <property type="match status" value="1"/>
</dbReference>
<evidence type="ECO:0000256" key="8">
    <source>
        <dbReference type="ARBA" id="ARBA00023002"/>
    </source>
</evidence>
<dbReference type="GO" id="GO:0005634">
    <property type="term" value="C:nucleus"/>
    <property type="evidence" value="ECO:0007669"/>
    <property type="project" value="UniProtKB-SubCell"/>
</dbReference>
<keyword evidence="7" id="KW-0223">Dioxygenase</keyword>
<evidence type="ECO:0000259" key="15">
    <source>
        <dbReference type="PROSITE" id="PS51471"/>
    </source>
</evidence>
<dbReference type="EC" id="1.14.11.29" evidence="11"/>
<evidence type="ECO:0000256" key="9">
    <source>
        <dbReference type="ARBA" id="ARBA00023004"/>
    </source>
</evidence>
<keyword evidence="5" id="KW-0862">Zinc</keyword>
<accession>A0ABD3WM76</accession>
<dbReference type="PROSITE" id="PS50865">
    <property type="entry name" value="ZF_MYND_2"/>
    <property type="match status" value="1"/>
</dbReference>
<evidence type="ECO:0000259" key="14">
    <source>
        <dbReference type="PROSITE" id="PS50865"/>
    </source>
</evidence>
<evidence type="ECO:0000313" key="16">
    <source>
        <dbReference type="EMBL" id="KAL3874575.1"/>
    </source>
</evidence>
<name>A0ABD3WM76_SINWO</name>
<dbReference type="FunFam" id="2.60.120.620:FF:000005">
    <property type="entry name" value="Egl nine homolog 1"/>
    <property type="match status" value="1"/>
</dbReference>
<dbReference type="PANTHER" id="PTHR12907">
    <property type="entry name" value="EGL NINE HOMOLOG-RELATED"/>
    <property type="match status" value="1"/>
</dbReference>
<evidence type="ECO:0000256" key="1">
    <source>
        <dbReference type="ARBA" id="ARBA00001961"/>
    </source>
</evidence>
<evidence type="ECO:0000256" key="5">
    <source>
        <dbReference type="ARBA" id="ARBA00022833"/>
    </source>
</evidence>
<dbReference type="GO" id="GO:0160082">
    <property type="term" value="F:hypoxia-inducible factor-proline dioxygenase activity"/>
    <property type="evidence" value="ECO:0007669"/>
    <property type="project" value="UniProtKB-EC"/>
</dbReference>
<evidence type="ECO:0000256" key="12">
    <source>
        <dbReference type="ARBA" id="ARBA00049134"/>
    </source>
</evidence>
<evidence type="ECO:0000256" key="7">
    <source>
        <dbReference type="ARBA" id="ARBA00022964"/>
    </source>
</evidence>
<keyword evidence="6" id="KW-0847">Vitamin C</keyword>
<dbReference type="Pfam" id="PF13640">
    <property type="entry name" value="2OG-FeII_Oxy_3"/>
    <property type="match status" value="1"/>
</dbReference>
<evidence type="ECO:0000256" key="3">
    <source>
        <dbReference type="ARBA" id="ARBA00022723"/>
    </source>
</evidence>
<reference evidence="16 17" key="1">
    <citation type="submission" date="2024-11" db="EMBL/GenBank/DDBJ databases">
        <title>Chromosome-level genome assembly of the freshwater bivalve Anodonta woodiana.</title>
        <authorList>
            <person name="Chen X."/>
        </authorList>
    </citation>
    <scope>NUCLEOTIDE SEQUENCE [LARGE SCALE GENOMIC DNA]</scope>
    <source>
        <strain evidence="16">MN2024</strain>
        <tissue evidence="16">Gills</tissue>
    </source>
</reference>
<gene>
    <name evidence="16" type="ORF">ACJMK2_037564</name>
</gene>
<evidence type="ECO:0000256" key="10">
    <source>
        <dbReference type="ARBA" id="ARBA00023242"/>
    </source>
</evidence>
<dbReference type="SUPFAM" id="SSF144232">
    <property type="entry name" value="HIT/MYND zinc finger-like"/>
    <property type="match status" value="1"/>
</dbReference>
<dbReference type="GO" id="GO:0008270">
    <property type="term" value="F:zinc ion binding"/>
    <property type="evidence" value="ECO:0007669"/>
    <property type="project" value="UniProtKB-KW"/>
</dbReference>
<protein>
    <recommendedName>
        <fullName evidence="11">hypoxia-inducible factor-proline dioxygenase</fullName>
        <ecNumber evidence="11">1.14.11.29</ecNumber>
    </recommendedName>
</protein>
<evidence type="ECO:0000313" key="17">
    <source>
        <dbReference type="Proteomes" id="UP001634394"/>
    </source>
</evidence>
<dbReference type="Gene3D" id="6.10.140.2220">
    <property type="match status" value="1"/>
</dbReference>
<keyword evidence="3" id="KW-0479">Metal-binding</keyword>
<keyword evidence="17" id="KW-1185">Reference proteome</keyword>
<dbReference type="GO" id="GO:0031418">
    <property type="term" value="F:L-ascorbic acid binding"/>
    <property type="evidence" value="ECO:0007669"/>
    <property type="project" value="UniProtKB-KW"/>
</dbReference>
<comment type="subcellular location">
    <subcellularLocation>
        <location evidence="2">Nucleus</location>
    </subcellularLocation>
</comment>
<dbReference type="InterPro" id="IPR051559">
    <property type="entry name" value="HIF_prolyl_hydroxylases"/>
</dbReference>
<dbReference type="Pfam" id="PF01753">
    <property type="entry name" value="zf-MYND"/>
    <property type="match status" value="1"/>
</dbReference>
<keyword evidence="9" id="KW-0408">Iron</keyword>
<dbReference type="Proteomes" id="UP001634394">
    <property type="component" value="Unassembled WGS sequence"/>
</dbReference>
<dbReference type="AlphaFoldDB" id="A0ABD3WM76"/>
<organism evidence="16 17">
    <name type="scientific">Sinanodonta woodiana</name>
    <name type="common">Chinese pond mussel</name>
    <name type="synonym">Anodonta woodiana</name>
    <dbReference type="NCBI Taxonomy" id="1069815"/>
    <lineage>
        <taxon>Eukaryota</taxon>
        <taxon>Metazoa</taxon>
        <taxon>Spiralia</taxon>
        <taxon>Lophotrochozoa</taxon>
        <taxon>Mollusca</taxon>
        <taxon>Bivalvia</taxon>
        <taxon>Autobranchia</taxon>
        <taxon>Heteroconchia</taxon>
        <taxon>Palaeoheterodonta</taxon>
        <taxon>Unionida</taxon>
        <taxon>Unionoidea</taxon>
        <taxon>Unionidae</taxon>
        <taxon>Unioninae</taxon>
        <taxon>Sinanodonta</taxon>
    </lineage>
</organism>
<evidence type="ECO:0000256" key="2">
    <source>
        <dbReference type="ARBA" id="ARBA00004123"/>
    </source>
</evidence>
<comment type="cofactor">
    <cofactor evidence="1">
        <name>L-ascorbate</name>
        <dbReference type="ChEBI" id="CHEBI:38290"/>
    </cofactor>
</comment>
<dbReference type="InterPro" id="IPR006620">
    <property type="entry name" value="Pro_4_hyd_alph"/>
</dbReference>
<dbReference type="InterPro" id="IPR002893">
    <property type="entry name" value="Znf_MYND"/>
</dbReference>